<feature type="non-terminal residue" evidence="1">
    <location>
        <position position="1"/>
    </location>
</feature>
<evidence type="ECO:0008006" key="2">
    <source>
        <dbReference type="Google" id="ProtNLM"/>
    </source>
</evidence>
<evidence type="ECO:0000313" key="1">
    <source>
        <dbReference type="EMBL" id="GAG28127.1"/>
    </source>
</evidence>
<dbReference type="AlphaFoldDB" id="X0WY49"/>
<reference evidence="1" key="1">
    <citation type="journal article" date="2014" name="Front. Microbiol.">
        <title>High frequency of phylogenetically diverse reductive dehalogenase-homologous genes in deep subseafloor sedimentary metagenomes.</title>
        <authorList>
            <person name="Kawai M."/>
            <person name="Futagami T."/>
            <person name="Toyoda A."/>
            <person name="Takaki Y."/>
            <person name="Nishi S."/>
            <person name="Hori S."/>
            <person name="Arai W."/>
            <person name="Tsubouchi T."/>
            <person name="Morono Y."/>
            <person name="Uchiyama I."/>
            <person name="Ito T."/>
            <person name="Fujiyama A."/>
            <person name="Inagaki F."/>
            <person name="Takami H."/>
        </authorList>
    </citation>
    <scope>NUCLEOTIDE SEQUENCE</scope>
    <source>
        <strain evidence="1">Expedition CK06-06</strain>
    </source>
</reference>
<comment type="caution">
    <text evidence="1">The sequence shown here is derived from an EMBL/GenBank/DDBJ whole genome shotgun (WGS) entry which is preliminary data.</text>
</comment>
<dbReference type="EMBL" id="BARS01031180">
    <property type="protein sequence ID" value="GAG28127.1"/>
    <property type="molecule type" value="Genomic_DNA"/>
</dbReference>
<proteinExistence type="predicted"/>
<organism evidence="1">
    <name type="scientific">marine sediment metagenome</name>
    <dbReference type="NCBI Taxonomy" id="412755"/>
    <lineage>
        <taxon>unclassified sequences</taxon>
        <taxon>metagenomes</taxon>
        <taxon>ecological metagenomes</taxon>
    </lineage>
</organism>
<name>X0WY49_9ZZZZ</name>
<accession>X0WY49</accession>
<protein>
    <recommendedName>
        <fullName evidence="2">HIT domain-containing protein</fullName>
    </recommendedName>
</protein>
<sequence length="64" mass="7661">HFHVISKQRKINARFNIETLDYINMKEGIISPKDIKKIQNFFKTHPGPLKLLKDEYSRFMKNLS</sequence>
<gene>
    <name evidence="1" type="ORF">S01H1_48551</name>
</gene>